<accession>A0A219B6N8</accession>
<feature type="transmembrane region" description="Helical" evidence="4">
    <location>
        <begin position="107"/>
        <end position="127"/>
    </location>
</feature>
<dbReference type="NCBIfam" id="TIGR02916">
    <property type="entry name" value="PEP_his_kin"/>
    <property type="match status" value="1"/>
</dbReference>
<comment type="catalytic activity">
    <reaction evidence="1">
        <text>ATP + protein L-histidine = ADP + protein N-phospho-L-histidine.</text>
        <dbReference type="EC" id="2.7.13.3"/>
    </reaction>
</comment>
<protein>
    <recommendedName>
        <fullName evidence="2">histidine kinase</fullName>
        <ecNumber evidence="2">2.7.13.3</ecNumber>
    </recommendedName>
</protein>
<dbReference type="PANTHER" id="PTHR43547:SF2">
    <property type="entry name" value="HYBRID SIGNAL TRANSDUCTION HISTIDINE KINASE C"/>
    <property type="match status" value="1"/>
</dbReference>
<dbReference type="Gene3D" id="3.30.565.10">
    <property type="entry name" value="Histidine kinase-like ATPase, C-terminal domain"/>
    <property type="match status" value="1"/>
</dbReference>
<proteinExistence type="predicted"/>
<dbReference type="SUPFAM" id="SSF55874">
    <property type="entry name" value="ATPase domain of HSP90 chaperone/DNA topoisomerase II/histidine kinase"/>
    <property type="match status" value="1"/>
</dbReference>
<dbReference type="InterPro" id="IPR004358">
    <property type="entry name" value="Sig_transdc_His_kin-like_C"/>
</dbReference>
<name>A0A219B6N8_9SPHN</name>
<reference evidence="7" key="1">
    <citation type="submission" date="2017-05" db="EMBL/GenBank/DDBJ databases">
        <authorList>
            <person name="Lin X."/>
        </authorList>
    </citation>
    <scope>NUCLEOTIDE SEQUENCE [LARGE SCALE GENOMIC DNA]</scope>
    <source>
        <strain evidence="7">JLT2012</strain>
    </source>
</reference>
<evidence type="ECO:0000313" key="6">
    <source>
        <dbReference type="EMBL" id="OWV34052.1"/>
    </source>
</evidence>
<dbReference type="InterPro" id="IPR014265">
    <property type="entry name" value="XrtA/PrsK"/>
</dbReference>
<keyword evidence="4" id="KW-0812">Transmembrane</keyword>
<keyword evidence="4" id="KW-1133">Transmembrane helix</keyword>
<dbReference type="SUPFAM" id="SSF55781">
    <property type="entry name" value="GAF domain-like"/>
    <property type="match status" value="1"/>
</dbReference>
<dbReference type="EMBL" id="NFZT01000001">
    <property type="protein sequence ID" value="OWV34052.1"/>
    <property type="molecule type" value="Genomic_DNA"/>
</dbReference>
<feature type="transmembrane region" description="Helical" evidence="4">
    <location>
        <begin position="235"/>
        <end position="259"/>
    </location>
</feature>
<dbReference type="Gene3D" id="3.30.450.40">
    <property type="match status" value="1"/>
</dbReference>
<keyword evidence="4" id="KW-0472">Membrane</keyword>
<evidence type="ECO:0000259" key="5">
    <source>
        <dbReference type="PROSITE" id="PS50109"/>
    </source>
</evidence>
<dbReference type="InterPro" id="IPR005467">
    <property type="entry name" value="His_kinase_dom"/>
</dbReference>
<feature type="transmembrane region" description="Helical" evidence="4">
    <location>
        <begin position="139"/>
        <end position="158"/>
    </location>
</feature>
<feature type="transmembrane region" description="Helical" evidence="4">
    <location>
        <begin position="265"/>
        <end position="284"/>
    </location>
</feature>
<dbReference type="PANTHER" id="PTHR43547">
    <property type="entry name" value="TWO-COMPONENT HISTIDINE KINASE"/>
    <property type="match status" value="1"/>
</dbReference>
<feature type="transmembrane region" description="Helical" evidence="4">
    <location>
        <begin position="12"/>
        <end position="34"/>
    </location>
</feature>
<evidence type="ECO:0000313" key="7">
    <source>
        <dbReference type="Proteomes" id="UP000198462"/>
    </source>
</evidence>
<keyword evidence="3" id="KW-0597">Phosphoprotein</keyword>
<evidence type="ECO:0000256" key="3">
    <source>
        <dbReference type="ARBA" id="ARBA00022553"/>
    </source>
</evidence>
<dbReference type="CDD" id="cd00075">
    <property type="entry name" value="HATPase"/>
    <property type="match status" value="1"/>
</dbReference>
<dbReference type="PROSITE" id="PS50109">
    <property type="entry name" value="HIS_KIN"/>
    <property type="match status" value="1"/>
</dbReference>
<dbReference type="InterPro" id="IPR003594">
    <property type="entry name" value="HATPase_dom"/>
</dbReference>
<evidence type="ECO:0000256" key="2">
    <source>
        <dbReference type="ARBA" id="ARBA00012438"/>
    </source>
</evidence>
<feature type="domain" description="Histidine kinase" evidence="5">
    <location>
        <begin position="478"/>
        <end position="681"/>
    </location>
</feature>
<dbReference type="InterPro" id="IPR036890">
    <property type="entry name" value="HATPase_C_sf"/>
</dbReference>
<evidence type="ECO:0000256" key="1">
    <source>
        <dbReference type="ARBA" id="ARBA00000085"/>
    </source>
</evidence>
<comment type="caution">
    <text evidence="6">The sequence shown here is derived from an EMBL/GenBank/DDBJ whole genome shotgun (WGS) entry which is preliminary data.</text>
</comment>
<feature type="transmembrane region" description="Helical" evidence="4">
    <location>
        <begin position="165"/>
        <end position="183"/>
    </location>
</feature>
<sequence>MAGWGQVTADAAILTHWVAAGAYSVLAVLVLVVARGGRIPALLTVAAAVEALWAAALARGLDSGAGLALTLTLGESLRSAAWVGLVSYLLMVRWADTSRNPLRAPVWLLAATLAVLIGIALLSALQMQVSGTILFLRNILFVAVSIGGLVLTHNLYVASAPTDRWSLGVFCIALAGIFAYDVNLHTFTLLEPLLGRDFFEARGLANALVVPLFGLAALRNPALRFSLSRQAAVQTFALGAIGLYLVAMSVAAYLIGLFGGDWARLFQIALIFLAVIVAGVLLLSGRVRAWVRVKINKHFFAYKYDYREEWLRFIATVSNAGPGFGNLSQRVIAAIASIVDSPGGALFERDDDGSFVLSHRWNMGGLPAAAIPFSQEDLRKMRDSSRILDLTGEQQDRLPPQLREDGRLWLAVPLVHLDDVPAVVVVQKSRVARELDWEDFDILRTVGRQAGSLIAEERALADLEESRKFEEFNRRFAFIMHDIKNLVSQLSLLSRNAEKHAGNPEFQRDMAATLQGSVDKMKDLLVRLGTETGRERKAESFDLRALAERLCAEKSQLGAHVILDADAYPLQIDGDAAKIEQAVNHLIQNAIDASERGSPVHVRLRNEAGAVKLIVEDRGRGMSEAFIAEELFKPFRSTKEAGFGVGAFEARELIRNEGGRLDVTSEPGEGTRFVIHLPPEGRERKAARDE</sequence>
<dbReference type="PRINTS" id="PR00344">
    <property type="entry name" value="BCTRLSENSOR"/>
</dbReference>
<feature type="transmembrane region" description="Helical" evidence="4">
    <location>
        <begin position="203"/>
        <end position="223"/>
    </location>
</feature>
<dbReference type="Proteomes" id="UP000198462">
    <property type="component" value="Unassembled WGS sequence"/>
</dbReference>
<feature type="transmembrane region" description="Helical" evidence="4">
    <location>
        <begin position="41"/>
        <end position="59"/>
    </location>
</feature>
<gene>
    <name evidence="6" type="ORF">B5C34_11670</name>
</gene>
<keyword evidence="7" id="KW-1185">Reference proteome</keyword>
<organism evidence="6 7">
    <name type="scientific">Pacificimonas flava</name>
    <dbReference type="NCBI Taxonomy" id="1234595"/>
    <lineage>
        <taxon>Bacteria</taxon>
        <taxon>Pseudomonadati</taxon>
        <taxon>Pseudomonadota</taxon>
        <taxon>Alphaproteobacteria</taxon>
        <taxon>Sphingomonadales</taxon>
        <taxon>Sphingosinicellaceae</taxon>
        <taxon>Pacificimonas</taxon>
    </lineage>
</organism>
<feature type="transmembrane region" description="Helical" evidence="4">
    <location>
        <begin position="79"/>
        <end position="95"/>
    </location>
</feature>
<dbReference type="AlphaFoldDB" id="A0A219B6N8"/>
<evidence type="ECO:0000256" key="4">
    <source>
        <dbReference type="SAM" id="Phobius"/>
    </source>
</evidence>
<dbReference type="SMART" id="SM00387">
    <property type="entry name" value="HATPase_c"/>
    <property type="match status" value="1"/>
</dbReference>
<dbReference type="Pfam" id="PF02518">
    <property type="entry name" value="HATPase_c"/>
    <property type="match status" value="1"/>
</dbReference>
<dbReference type="InterPro" id="IPR029016">
    <property type="entry name" value="GAF-like_dom_sf"/>
</dbReference>
<dbReference type="GO" id="GO:0000155">
    <property type="term" value="F:phosphorelay sensor kinase activity"/>
    <property type="evidence" value="ECO:0007669"/>
    <property type="project" value="TreeGrafter"/>
</dbReference>
<dbReference type="OrthoDB" id="9785691at2"/>
<dbReference type="EC" id="2.7.13.3" evidence="2"/>